<comment type="caution">
    <text evidence="1">The sequence shown here is derived from an EMBL/GenBank/DDBJ whole genome shotgun (WGS) entry which is preliminary data.</text>
</comment>
<dbReference type="EMBL" id="AOGY02000027">
    <property type="protein sequence ID" value="EMY70705.1"/>
    <property type="molecule type" value="Genomic_DNA"/>
</dbReference>
<dbReference type="Proteomes" id="UP000012227">
    <property type="component" value="Unassembled WGS sequence"/>
</dbReference>
<dbReference type="AlphaFoldDB" id="N1WBA0"/>
<evidence type="ECO:0000313" key="2">
    <source>
        <dbReference type="Proteomes" id="UP000012227"/>
    </source>
</evidence>
<proteinExistence type="predicted"/>
<reference evidence="1 2" key="1">
    <citation type="submission" date="2013-03" db="EMBL/GenBank/DDBJ databases">
        <authorList>
            <person name="Harkins D.M."/>
            <person name="Durkin A.S."/>
            <person name="Brinkac L.M."/>
            <person name="Haft D.H."/>
            <person name="Selengut J.D."/>
            <person name="Sanka R."/>
            <person name="DePew J."/>
            <person name="Purushe J."/>
            <person name="Galloway R.L."/>
            <person name="Vinetz J.M."/>
            <person name="Sutton G.G."/>
            <person name="Nierman W.C."/>
            <person name="Fouts D.E."/>
        </authorList>
    </citation>
    <scope>NUCLEOTIDE SEQUENCE [LARGE SCALE GENOMIC DNA]</scope>
    <source>
        <strain evidence="1 2">Waz Holland</strain>
    </source>
</reference>
<accession>N1WBA0</accession>
<dbReference type="STRING" id="1218591.LEP1GSC199_4093"/>
<organism evidence="1 2">
    <name type="scientific">Leptospira vanthielii serovar Holland str. Waz Holland = ATCC 700522</name>
    <dbReference type="NCBI Taxonomy" id="1218591"/>
    <lineage>
        <taxon>Bacteria</taxon>
        <taxon>Pseudomonadati</taxon>
        <taxon>Spirochaetota</taxon>
        <taxon>Spirochaetia</taxon>
        <taxon>Leptospirales</taxon>
        <taxon>Leptospiraceae</taxon>
        <taxon>Leptospira</taxon>
    </lineage>
</organism>
<protein>
    <submittedName>
        <fullName evidence="1">Uncharacterized protein</fullName>
    </submittedName>
</protein>
<name>N1WBA0_9LEPT</name>
<sequence length="56" mass="6309">MSCLFCYLSDLLIPFGRPQFVSKTKQASRLGRALPPIRRISARSLPLGMELKSLFP</sequence>
<gene>
    <name evidence="1" type="ORF">LEP1GSC199_4093</name>
</gene>
<evidence type="ECO:0000313" key="1">
    <source>
        <dbReference type="EMBL" id="EMY70705.1"/>
    </source>
</evidence>